<evidence type="ECO:0000313" key="2">
    <source>
        <dbReference type="EMBL" id="RBA29620.1"/>
    </source>
</evidence>
<feature type="region of interest" description="Disordered" evidence="1">
    <location>
        <begin position="27"/>
        <end position="79"/>
    </location>
</feature>
<comment type="caution">
    <text evidence="2">The sequence shown here is derived from an EMBL/GenBank/DDBJ whole genome shotgun (WGS) entry which is preliminary data.</text>
</comment>
<evidence type="ECO:0000313" key="3">
    <source>
        <dbReference type="Proteomes" id="UP000252187"/>
    </source>
</evidence>
<feature type="compositionally biased region" description="Basic and acidic residues" evidence="1">
    <location>
        <begin position="45"/>
        <end position="57"/>
    </location>
</feature>
<evidence type="ECO:0000256" key="1">
    <source>
        <dbReference type="SAM" id="MobiDB-lite"/>
    </source>
</evidence>
<accession>A0A365P4T6</accession>
<proteinExistence type="predicted"/>
<reference evidence="2 3" key="1">
    <citation type="submission" date="2018-06" db="EMBL/GenBank/DDBJ databases">
        <title>Whole genome sequencing of four bacterial strains from South Shetland trench revealing bio-synthetic gene clusters.</title>
        <authorList>
            <person name="Abdel-Mageed W.M."/>
            <person name="Lehri B."/>
            <person name="Jarmusch S.A."/>
            <person name="Miranda K."/>
            <person name="Goodfellow M."/>
            <person name="Jaspars M."/>
            <person name="Karlyshev A.V."/>
        </authorList>
    </citation>
    <scope>NUCLEOTIDE SEQUENCE [LARGE SCALE GENOMIC DNA]</scope>
    <source>
        <strain evidence="2 3">SST1</strain>
    </source>
</reference>
<name>A0A365P4T6_9ACTN</name>
<organism evidence="2 3">
    <name type="scientific">Dietzia maris</name>
    <dbReference type="NCBI Taxonomy" id="37915"/>
    <lineage>
        <taxon>Bacteria</taxon>
        <taxon>Bacillati</taxon>
        <taxon>Actinomycetota</taxon>
        <taxon>Actinomycetes</taxon>
        <taxon>Mycobacteriales</taxon>
        <taxon>Dietziaceae</taxon>
        <taxon>Dietzia</taxon>
    </lineage>
</organism>
<sequence>MGGVRGREFPCVALGGLEQAEQGIGAVGDRGQGTAAGDCEPGDSGGRDGELTAREGDGGGMGHSDILPGVGEGGGEAVQ</sequence>
<dbReference type="AlphaFoldDB" id="A0A365P4T6"/>
<gene>
    <name evidence="2" type="ORF">DQ226_18400</name>
</gene>
<protein>
    <submittedName>
        <fullName evidence="2">Uncharacterized protein</fullName>
    </submittedName>
</protein>
<dbReference type="Proteomes" id="UP000252187">
    <property type="component" value="Unassembled WGS sequence"/>
</dbReference>
<feature type="compositionally biased region" description="Gly residues" evidence="1">
    <location>
        <begin position="70"/>
        <end position="79"/>
    </location>
</feature>
<dbReference type="EMBL" id="QNTT01000115">
    <property type="protein sequence ID" value="RBA29620.1"/>
    <property type="molecule type" value="Genomic_DNA"/>
</dbReference>